<dbReference type="EMBL" id="SNRW01027430">
    <property type="protein sequence ID" value="KAA6360098.1"/>
    <property type="molecule type" value="Genomic_DNA"/>
</dbReference>
<evidence type="ECO:0000256" key="1">
    <source>
        <dbReference type="SAM" id="MobiDB-lite"/>
    </source>
</evidence>
<feature type="region of interest" description="Disordered" evidence="1">
    <location>
        <begin position="1"/>
        <end position="34"/>
    </location>
</feature>
<organism evidence="2 3">
    <name type="scientific">Streblomastix strix</name>
    <dbReference type="NCBI Taxonomy" id="222440"/>
    <lineage>
        <taxon>Eukaryota</taxon>
        <taxon>Metamonada</taxon>
        <taxon>Preaxostyla</taxon>
        <taxon>Oxymonadida</taxon>
        <taxon>Streblomastigidae</taxon>
        <taxon>Streblomastix</taxon>
    </lineage>
</organism>
<feature type="compositionally biased region" description="Polar residues" evidence="1">
    <location>
        <begin position="200"/>
        <end position="212"/>
    </location>
</feature>
<feature type="compositionally biased region" description="Low complexity" evidence="1">
    <location>
        <begin position="163"/>
        <end position="177"/>
    </location>
</feature>
<protein>
    <submittedName>
        <fullName evidence="2">Uncharacterized protein</fullName>
    </submittedName>
</protein>
<dbReference type="AlphaFoldDB" id="A0A5J4TPA6"/>
<name>A0A5J4TPA6_9EUKA</name>
<comment type="caution">
    <text evidence="2">The sequence shown here is derived from an EMBL/GenBank/DDBJ whole genome shotgun (WGS) entry which is preliminary data.</text>
</comment>
<feature type="region of interest" description="Disordered" evidence="1">
    <location>
        <begin position="160"/>
        <end position="219"/>
    </location>
</feature>
<dbReference type="Proteomes" id="UP000324800">
    <property type="component" value="Unassembled WGS sequence"/>
</dbReference>
<gene>
    <name evidence="2" type="ORF">EZS28_044375</name>
</gene>
<feature type="compositionally biased region" description="Polar residues" evidence="1">
    <location>
        <begin position="1"/>
        <end position="10"/>
    </location>
</feature>
<accession>A0A5J4TPA6</accession>
<evidence type="ECO:0000313" key="3">
    <source>
        <dbReference type="Proteomes" id="UP000324800"/>
    </source>
</evidence>
<evidence type="ECO:0000313" key="2">
    <source>
        <dbReference type="EMBL" id="KAA6360098.1"/>
    </source>
</evidence>
<feature type="compositionally biased region" description="Low complexity" evidence="1">
    <location>
        <begin position="16"/>
        <end position="26"/>
    </location>
</feature>
<sequence>MGQSTKTRANCSKMAEPNGSESSSNEGPKRACSPLKDKIGQYGYGDGDAAILSLTQSSSSQDVTRPVDMSKYKVIEDDFMEEQGCKVYWNELTGQVHIFRRGKFLAIAKEDGIFQAQTDVRLDADFWDFESKEDMALWNAAILAEAAVARAENLKSKGKQVHSQLAAESQSTSSSSQDNPVAPMRPVKRKRECDARQEQLENQASASLQDQFNAERRRV</sequence>
<reference evidence="2 3" key="1">
    <citation type="submission" date="2019-03" db="EMBL/GenBank/DDBJ databases">
        <title>Single cell metagenomics reveals metabolic interactions within the superorganism composed of flagellate Streblomastix strix and complex community of Bacteroidetes bacteria on its surface.</title>
        <authorList>
            <person name="Treitli S.C."/>
            <person name="Kolisko M."/>
            <person name="Husnik F."/>
            <person name="Keeling P."/>
            <person name="Hampl V."/>
        </authorList>
    </citation>
    <scope>NUCLEOTIDE SEQUENCE [LARGE SCALE GENOMIC DNA]</scope>
    <source>
        <strain evidence="2">ST1C</strain>
    </source>
</reference>
<feature type="non-terminal residue" evidence="2">
    <location>
        <position position="219"/>
    </location>
</feature>
<proteinExistence type="predicted"/>